<evidence type="ECO:0000313" key="3">
    <source>
        <dbReference type="EMBL" id="TBH80991.1"/>
    </source>
</evidence>
<evidence type="ECO:0000259" key="2">
    <source>
        <dbReference type="SMART" id="SM00778"/>
    </source>
</evidence>
<organism evidence="3 4">
    <name type="scientific">Desulfovibrio legallii</name>
    <dbReference type="NCBI Taxonomy" id="571438"/>
    <lineage>
        <taxon>Bacteria</taxon>
        <taxon>Pseudomonadati</taxon>
        <taxon>Thermodesulfobacteriota</taxon>
        <taxon>Desulfovibrionia</taxon>
        <taxon>Desulfovibrionales</taxon>
        <taxon>Desulfovibrionaceae</taxon>
        <taxon>Desulfovibrio</taxon>
    </lineage>
</organism>
<dbReference type="Proteomes" id="UP000292919">
    <property type="component" value="Unassembled WGS sequence"/>
</dbReference>
<dbReference type="GO" id="GO:0004386">
    <property type="term" value="F:helicase activity"/>
    <property type="evidence" value="ECO:0007669"/>
    <property type="project" value="InterPro"/>
</dbReference>
<feature type="domain" description="DNA primase/helicase Gp4 N-terminal Bacteriophage T7-like" evidence="2">
    <location>
        <begin position="19"/>
        <end position="59"/>
    </location>
</feature>
<dbReference type="Pfam" id="PF08273">
    <property type="entry name" value="Zn_Ribbon_Prim"/>
    <property type="match status" value="1"/>
</dbReference>
<reference evidence="3 4" key="1">
    <citation type="submission" date="2018-12" db="EMBL/GenBank/DDBJ databases">
        <title>First genome draft of Desulfovibrio legallis sp. nov.</title>
        <authorList>
            <person name="Ben Dhia O."/>
            <person name="Najjari A."/>
            <person name="Ferjani R."/>
            <person name="Fhoula I."/>
            <person name="Fardeau M.-L."/>
            <person name="Boudabbous A."/>
            <person name="Ouzari H.I."/>
        </authorList>
    </citation>
    <scope>NUCLEOTIDE SEQUENCE [LARGE SCALE GENOMIC DNA]</scope>
    <source>
        <strain evidence="3 4">H1T</strain>
    </source>
</reference>
<gene>
    <name evidence="3" type="ORF">EB812_02555</name>
</gene>
<dbReference type="Gene3D" id="3.90.580.10">
    <property type="entry name" value="Zinc finger, CHC2-type domain"/>
    <property type="match status" value="1"/>
</dbReference>
<dbReference type="InterPro" id="IPR036977">
    <property type="entry name" value="DNA_primase_Znf_CHC2"/>
</dbReference>
<comment type="caution">
    <text evidence="3">The sequence shown here is derived from an EMBL/GenBank/DDBJ whole genome shotgun (WGS) entry which is preliminary data.</text>
</comment>
<dbReference type="InterPro" id="IPR034154">
    <property type="entry name" value="TOPRIM_DnaG/twinkle"/>
</dbReference>
<evidence type="ECO:0000259" key="1">
    <source>
        <dbReference type="SMART" id="SM00400"/>
    </source>
</evidence>
<dbReference type="AlphaFoldDB" id="A0A6H3FAW2"/>
<keyword evidence="4" id="KW-1185">Reference proteome</keyword>
<proteinExistence type="predicted"/>
<evidence type="ECO:0000313" key="4">
    <source>
        <dbReference type="Proteomes" id="UP000292919"/>
    </source>
</evidence>
<name>A0A6H3FAW2_9BACT</name>
<dbReference type="SMART" id="SM00778">
    <property type="entry name" value="Prim_Zn_Ribbon"/>
    <property type="match status" value="1"/>
</dbReference>
<dbReference type="SUPFAM" id="SSF56731">
    <property type="entry name" value="DNA primase core"/>
    <property type="match status" value="1"/>
</dbReference>
<protein>
    <submittedName>
        <fullName evidence="3">Zinc-binding protein</fullName>
    </submittedName>
</protein>
<dbReference type="EMBL" id="SIXC01000003">
    <property type="protein sequence ID" value="TBH80991.1"/>
    <property type="molecule type" value="Genomic_DNA"/>
</dbReference>
<dbReference type="GO" id="GO:0006260">
    <property type="term" value="P:DNA replication"/>
    <property type="evidence" value="ECO:0007669"/>
    <property type="project" value="InterPro"/>
</dbReference>
<feature type="domain" description="Zinc finger CHC2-type" evidence="1">
    <location>
        <begin position="20"/>
        <end position="78"/>
    </location>
</feature>
<dbReference type="InterPro" id="IPR002694">
    <property type="entry name" value="Znf_CHC2"/>
</dbReference>
<dbReference type="SUPFAM" id="SSF57783">
    <property type="entry name" value="Zinc beta-ribbon"/>
    <property type="match status" value="1"/>
</dbReference>
<dbReference type="Pfam" id="PF13155">
    <property type="entry name" value="Toprim_2"/>
    <property type="match status" value="1"/>
</dbReference>
<dbReference type="GO" id="GO:0003899">
    <property type="term" value="F:DNA-directed RNA polymerase activity"/>
    <property type="evidence" value="ECO:0007669"/>
    <property type="project" value="InterPro"/>
</dbReference>
<dbReference type="CDD" id="cd01029">
    <property type="entry name" value="TOPRIM_primases"/>
    <property type="match status" value="1"/>
</dbReference>
<dbReference type="GO" id="GO:0003677">
    <property type="term" value="F:DNA binding"/>
    <property type="evidence" value="ECO:0007669"/>
    <property type="project" value="InterPro"/>
</dbReference>
<sequence>MNRSILDFFPAMKPKGPNEWAGPCPLCGGATKDGFIVWPDRPHGGAFMCRKCGASGDGIAFLMQRDGMSYLEACEALSLEPRSSSFAGRSRTRRECPARVSHVQPAPRPTPEPAVLPCREWMSSAEALLADCQRGLEESPGAVTALAGRYLTPDTARACGLGWNDRDRYVPRSAWGLPDLAGPDGEPRTKLLIPRGLVVACRREAGVVALTVRRPNDRPEPRPKYWQVAGGASVPFIAGCAGHPVVLVESALDACLLWQETEGQVAGVGFMGSTKPADTATDAFIRSAPQLLAAPDNDDAGEKAWARWSATYPHAHFAPVLHGKDIGEQHAAAHAWPLNYSIPTTGEWLTAVLSSAPHNSTTYTLTA</sequence>
<dbReference type="SMART" id="SM00400">
    <property type="entry name" value="ZnF_CHCC"/>
    <property type="match status" value="1"/>
</dbReference>
<dbReference type="GO" id="GO:0008270">
    <property type="term" value="F:zinc ion binding"/>
    <property type="evidence" value="ECO:0007669"/>
    <property type="project" value="InterPro"/>
</dbReference>
<dbReference type="InterPro" id="IPR013237">
    <property type="entry name" value="Phage_T7_Gp4_N"/>
</dbReference>
<accession>A0A6H3FAW2</accession>